<dbReference type="VEuPathDB" id="VectorBase:GBRI005824"/>
<feature type="coiled-coil region" evidence="1">
    <location>
        <begin position="317"/>
        <end position="424"/>
    </location>
</feature>
<keyword evidence="1" id="KW-0175">Coiled coil</keyword>
<dbReference type="Proteomes" id="UP000091820">
    <property type="component" value="Unassembled WGS sequence"/>
</dbReference>
<keyword evidence="4" id="KW-1185">Reference proteome</keyword>
<feature type="coiled-coil region" evidence="1">
    <location>
        <begin position="237"/>
        <end position="292"/>
    </location>
</feature>
<feature type="compositionally biased region" description="Polar residues" evidence="2">
    <location>
        <begin position="21"/>
        <end position="32"/>
    </location>
</feature>
<feature type="coiled-coil region" evidence="1">
    <location>
        <begin position="726"/>
        <end position="941"/>
    </location>
</feature>
<feature type="region of interest" description="Disordered" evidence="2">
    <location>
        <begin position="1"/>
        <end position="46"/>
    </location>
</feature>
<reference evidence="4" key="1">
    <citation type="submission" date="2014-03" db="EMBL/GenBank/DDBJ databases">
        <authorList>
            <person name="Aksoy S."/>
            <person name="Warren W."/>
            <person name="Wilson R.K."/>
        </authorList>
    </citation>
    <scope>NUCLEOTIDE SEQUENCE [LARGE SCALE GENOMIC DNA]</scope>
    <source>
        <strain evidence="4">IAEA</strain>
    </source>
</reference>
<protein>
    <submittedName>
        <fullName evidence="3">Uncharacterized protein</fullName>
    </submittedName>
</protein>
<dbReference type="EnsemblMetazoa" id="GBRI005824-RA">
    <property type="protein sequence ID" value="GBRI005824-PA"/>
    <property type="gene ID" value="GBRI005824"/>
</dbReference>
<proteinExistence type="predicted"/>
<reference evidence="3" key="2">
    <citation type="submission" date="2020-05" db="UniProtKB">
        <authorList>
            <consortium name="EnsemblMetazoa"/>
        </authorList>
    </citation>
    <scope>IDENTIFICATION</scope>
    <source>
        <strain evidence="3">IAEA</strain>
    </source>
</reference>
<dbReference type="AlphaFoldDB" id="A0A1A9W4C2"/>
<evidence type="ECO:0000256" key="2">
    <source>
        <dbReference type="SAM" id="MobiDB-lite"/>
    </source>
</evidence>
<sequence>MDLTDLECKRQQDSSGRRLSTDSQQSNHSSKMTFPLRSLDSGVNTASSDVSDCSLMSVEEPERSLAMALRDVHKLHSELDRLNKSEHWYKQELREQKLSRLTDLKRIYTQESKYLQENHKLQQECVRLYDKCHALESELENDHLKGPRKVVKFQNYKNLDSEENLQHFEIDQQKTVIKDQEHLIGVLRKQKQGLLEDLRLLSEDKDAKVLELQRLLAGMETDNSNIASKCKIYAEAQEQLQFNLQQKTSQLREFKETNTNLQKNLEDLKNQLRVQKDLVKYKEQRMEELQQNFRLNMEHELDLNEIHRLSVSWHEQIKAKTCEIIELKNKVNELEENINAIDELQIQNEEQQKKIEQISNSLEICQSELNNLKDTDVIKNQKLQDMQLNAERLIGEKEETQEELLRMQNEVGKLNEELRCTRDKYDIVERLCERTRFQLQLLELEQNKLKFRSAQDQQEILALRDKLRLYVEQTLQLSEKIIKLEQQLELVLAENSSLKEYHINIRKESKERNQTKNKAENLDSMPAVNDILQNFVEKNESLPLEVLQLNETIHQLPRKNSEESYKLYFEKLVNENENLRKKLFEITNKTKELELKEEIKEKLLKCKELEEILIKQQKDINKLRIQLLNADSRIYKMQRAINELSKNSDFNILTMERTQLKKALQTEIELKTEFEEQLTNERHSIEELQESLEMLKDHNNPKQSKAVQTDAIILNEPNEIVENNEVNELREKILQLELKLGTLVEEDAQKREERMQVLNKLMNLQDAKISNMQQNQKDWEEVLASLQTAQIMEEQTKHELELKRMELEHLNEVFAQQNEELRKLEGFAVALEFKRQQENKIIKQTFQQEIGVMQQQLNDSQREVGEQKKLNATLKEINERLRNDLNEDCTIELNDYKDDLFTLKSQLSKTIDEKKELSERFKEMELELKQLKDAKRDAVIMPEMEYDYESLDQAREMAISKSGVSEDHLRILTKVLESEYERKMQRYDHHIHSLLSNVKSLKYSLKLQEEQAAFLKLEQSRTAEELFEMQKNQRPLEEIRLKYEQSQQIIKELKVALEWERHKFESSDIGKSVLLEEPVHEVANLIDDYKKLIQQSAASSKRPKTSTVLDLIARSNQYVPSLHKLEANFEELRHDLKQLLSLYNNPHFISDVTAINVDSLNVPPSLMDELKAASDEF</sequence>
<feature type="coiled-coil region" evidence="1">
    <location>
        <begin position="498"/>
        <end position="525"/>
    </location>
</feature>
<evidence type="ECO:0000313" key="4">
    <source>
        <dbReference type="Proteomes" id="UP000091820"/>
    </source>
</evidence>
<name>A0A1A9W4C2_9MUSC</name>
<feature type="compositionally biased region" description="Basic and acidic residues" evidence="2">
    <location>
        <begin position="1"/>
        <end position="20"/>
    </location>
</feature>
<organism evidence="3 4">
    <name type="scientific">Glossina brevipalpis</name>
    <dbReference type="NCBI Taxonomy" id="37001"/>
    <lineage>
        <taxon>Eukaryota</taxon>
        <taxon>Metazoa</taxon>
        <taxon>Ecdysozoa</taxon>
        <taxon>Arthropoda</taxon>
        <taxon>Hexapoda</taxon>
        <taxon>Insecta</taxon>
        <taxon>Pterygota</taxon>
        <taxon>Neoptera</taxon>
        <taxon>Endopterygota</taxon>
        <taxon>Diptera</taxon>
        <taxon>Brachycera</taxon>
        <taxon>Muscomorpha</taxon>
        <taxon>Hippoboscoidea</taxon>
        <taxon>Glossinidae</taxon>
        <taxon>Glossina</taxon>
    </lineage>
</organism>
<accession>A0A1A9W4C2</accession>
<feature type="coiled-coil region" evidence="1">
    <location>
        <begin position="671"/>
        <end position="698"/>
    </location>
</feature>
<evidence type="ECO:0000256" key="1">
    <source>
        <dbReference type="SAM" id="Coils"/>
    </source>
</evidence>
<feature type="coiled-coil region" evidence="1">
    <location>
        <begin position="569"/>
        <end position="626"/>
    </location>
</feature>
<evidence type="ECO:0000313" key="3">
    <source>
        <dbReference type="EnsemblMetazoa" id="GBRI005824-PA"/>
    </source>
</evidence>